<feature type="compositionally biased region" description="Gly residues" evidence="1">
    <location>
        <begin position="469"/>
        <end position="483"/>
    </location>
</feature>
<dbReference type="Proteomes" id="UP000003254">
    <property type="component" value="Unassembled WGS sequence"/>
</dbReference>
<sequence length="690" mass="74750">MINNNITQHQSPSWLVLFSWENGGGGMYPVSDTFLRAVRSNTRKYFWTGTIVTKGGMTYEFGAKEIVKGSGYISRQCCGSTEIELGTVYAAEMGITLLSDIDRYTLEDAQVTLVFHLVLADGSVEDVPMGVFEVSEANRLAKCLELKAYDFMLRFDKSFNGFETVGTAYDFIALCCKRCKVEFANKRAEIDAMPNGGVTLSVYTENDIETCRDVLFYVAQVLGGFFIINREGKLELRKYGKDPVMKVEQRHRFSSSFSDFITRYTAVSSTNKQTQIAEYYALDPDNGLTMNLGVNPLLQFGLEETREMLCRNILADLSVIRYVPFDSDTIGNPALDPGDVLTFAGGQADEGQITCITSIRQKIGGKQSLKCVGKNPRLAQAKSRNDKNISGLLNQIEDNAKTGKIGIHTFTNASVHEIGQTRVKLISIQFASSEENHMQFFAQVVVDVAADPVERSAEASGTVVIPFPGGSGGTGSGTGGSDGTGEASDAGSSENDVTGNGAGNTSGNENTGSTDAVSGGSDSGSGSGSGSEVAVDVSLPVKWQEDGQAVCHVAFEFNNEEIVEHCPVETWHSGKHILSLYYPIEKIVANYTNTFNVYLWMENGSGTVDVGDCIASVSGQAMAVGEAWDGKLEVEDYTTRFAIGGGLDVNGFREELSMQMKETVNRGFEVYFAERAGISGFCRPVEMEGV</sequence>
<dbReference type="eggNOG" id="ENOG502Z83H">
    <property type="taxonomic scope" value="Bacteria"/>
</dbReference>
<reference evidence="2 3" key="1">
    <citation type="submission" date="2008-08" db="EMBL/GenBank/DDBJ databases">
        <title>Draft genome sequence of Ruminococcus lactaris ATCC 29176.</title>
        <authorList>
            <person name="Sudarsanam P."/>
            <person name="Ley R."/>
            <person name="Guruge J."/>
            <person name="Turnbaugh P.J."/>
            <person name="Mahowald M."/>
            <person name="Liep D."/>
            <person name="Gordon J."/>
        </authorList>
    </citation>
    <scope>NUCLEOTIDE SEQUENCE [LARGE SCALE GENOMIC DNA]</scope>
    <source>
        <strain evidence="2 3">ATCC 29176</strain>
    </source>
</reference>
<organism evidence="2 3">
    <name type="scientific">[Ruminococcus] lactaris ATCC 29176</name>
    <dbReference type="NCBI Taxonomy" id="471875"/>
    <lineage>
        <taxon>Bacteria</taxon>
        <taxon>Bacillati</taxon>
        <taxon>Bacillota</taxon>
        <taxon>Clostridia</taxon>
        <taxon>Lachnospirales</taxon>
        <taxon>Lachnospiraceae</taxon>
        <taxon>Mediterraneibacter</taxon>
    </lineage>
</organism>
<keyword evidence="3" id="KW-1185">Reference proteome</keyword>
<accession>B5CS02</accession>
<dbReference type="AlphaFoldDB" id="B5CS02"/>
<reference evidence="2 3" key="2">
    <citation type="submission" date="2008-08" db="EMBL/GenBank/DDBJ databases">
        <authorList>
            <person name="Fulton L."/>
            <person name="Clifton S."/>
            <person name="Fulton B."/>
            <person name="Xu J."/>
            <person name="Minx P."/>
            <person name="Pepin K.H."/>
            <person name="Johnson M."/>
            <person name="Bhonagiri V."/>
            <person name="Nash W.E."/>
            <person name="Mardis E.R."/>
            <person name="Wilson R.K."/>
        </authorList>
    </citation>
    <scope>NUCLEOTIDE SEQUENCE [LARGE SCALE GENOMIC DNA]</scope>
    <source>
        <strain evidence="2 3">ATCC 29176</strain>
    </source>
</reference>
<feature type="compositionally biased region" description="Polar residues" evidence="1">
    <location>
        <begin position="495"/>
        <end position="510"/>
    </location>
</feature>
<protein>
    <submittedName>
        <fullName evidence="2">Uncharacterized protein</fullName>
    </submittedName>
</protein>
<name>B5CS02_9FIRM</name>
<comment type="caution">
    <text evidence="2">The sequence shown here is derived from an EMBL/GenBank/DDBJ whole genome shotgun (WGS) entry which is preliminary data.</text>
</comment>
<dbReference type="EMBL" id="ABOU02000048">
    <property type="protein sequence ID" value="EDY32090.1"/>
    <property type="molecule type" value="Genomic_DNA"/>
</dbReference>
<evidence type="ECO:0000256" key="1">
    <source>
        <dbReference type="SAM" id="MobiDB-lite"/>
    </source>
</evidence>
<evidence type="ECO:0000313" key="2">
    <source>
        <dbReference type="EMBL" id="EDY32090.1"/>
    </source>
</evidence>
<proteinExistence type="predicted"/>
<feature type="compositionally biased region" description="Low complexity" evidence="1">
    <location>
        <begin position="484"/>
        <end position="494"/>
    </location>
</feature>
<feature type="region of interest" description="Disordered" evidence="1">
    <location>
        <begin position="459"/>
        <end position="532"/>
    </location>
</feature>
<gene>
    <name evidence="2" type="ORF">RUMLAC_02253</name>
</gene>
<dbReference type="HOGENOM" id="CLU_030090_0_0_9"/>
<feature type="compositionally biased region" description="Low complexity" evidence="1">
    <location>
        <begin position="511"/>
        <end position="520"/>
    </location>
</feature>
<evidence type="ECO:0000313" key="3">
    <source>
        <dbReference type="Proteomes" id="UP000003254"/>
    </source>
</evidence>